<dbReference type="EMBL" id="JABBPG010000001">
    <property type="protein sequence ID" value="NOU49804.1"/>
    <property type="molecule type" value="Genomic_DNA"/>
</dbReference>
<dbReference type="GO" id="GO:0003700">
    <property type="term" value="F:DNA-binding transcription factor activity"/>
    <property type="evidence" value="ECO:0007669"/>
    <property type="project" value="InterPro"/>
</dbReference>
<gene>
    <name evidence="6" type="ORF">HG263_04550</name>
</gene>
<dbReference type="AlphaFoldDB" id="A0A849VCZ2"/>
<evidence type="ECO:0000313" key="6">
    <source>
        <dbReference type="EMBL" id="NOU49804.1"/>
    </source>
</evidence>
<dbReference type="InterPro" id="IPR050176">
    <property type="entry name" value="LTTR"/>
</dbReference>
<dbReference type="InterPro" id="IPR000847">
    <property type="entry name" value="LysR_HTH_N"/>
</dbReference>
<dbReference type="GO" id="GO:0003677">
    <property type="term" value="F:DNA binding"/>
    <property type="evidence" value="ECO:0007669"/>
    <property type="project" value="UniProtKB-KW"/>
</dbReference>
<evidence type="ECO:0000256" key="2">
    <source>
        <dbReference type="ARBA" id="ARBA00023015"/>
    </source>
</evidence>
<dbReference type="SUPFAM" id="SSF53850">
    <property type="entry name" value="Periplasmic binding protein-like II"/>
    <property type="match status" value="1"/>
</dbReference>
<keyword evidence="3" id="KW-0238">DNA-binding</keyword>
<dbReference type="SUPFAM" id="SSF46785">
    <property type="entry name" value="Winged helix' DNA-binding domain"/>
    <property type="match status" value="1"/>
</dbReference>
<dbReference type="PROSITE" id="PS50931">
    <property type="entry name" value="HTH_LYSR"/>
    <property type="match status" value="1"/>
</dbReference>
<dbReference type="PANTHER" id="PTHR30579:SF3">
    <property type="entry name" value="TRANSCRIPTIONAL REGULATORY PROTEIN"/>
    <property type="match status" value="1"/>
</dbReference>
<dbReference type="PANTHER" id="PTHR30579">
    <property type="entry name" value="TRANSCRIPTIONAL REGULATOR"/>
    <property type="match status" value="1"/>
</dbReference>
<evidence type="ECO:0000256" key="1">
    <source>
        <dbReference type="ARBA" id="ARBA00009437"/>
    </source>
</evidence>
<keyword evidence="2" id="KW-0805">Transcription regulation</keyword>
<dbReference type="InterPro" id="IPR036390">
    <property type="entry name" value="WH_DNA-bd_sf"/>
</dbReference>
<name>A0A849VCZ2_9GAMM</name>
<keyword evidence="7" id="KW-1185">Reference proteome</keyword>
<dbReference type="RefSeq" id="WP_171624856.1">
    <property type="nucleotide sequence ID" value="NZ_JABBPG010000001.1"/>
</dbReference>
<dbReference type="Pfam" id="PF03466">
    <property type="entry name" value="LysR_substrate"/>
    <property type="match status" value="1"/>
</dbReference>
<evidence type="ECO:0000256" key="4">
    <source>
        <dbReference type="ARBA" id="ARBA00023163"/>
    </source>
</evidence>
<keyword evidence="4" id="KW-0804">Transcription</keyword>
<feature type="domain" description="HTH lysR-type" evidence="5">
    <location>
        <begin position="1"/>
        <end position="58"/>
    </location>
</feature>
<reference evidence="6 7" key="1">
    <citation type="submission" date="2020-04" db="EMBL/GenBank/DDBJ databases">
        <title>Pseudoalteromonas caenipelagi sp. nov., isolated from a tidal flat.</title>
        <authorList>
            <person name="Park S."/>
            <person name="Yoon J.-H."/>
        </authorList>
    </citation>
    <scope>NUCLEOTIDE SEQUENCE [LARGE SCALE GENOMIC DNA]</scope>
    <source>
        <strain evidence="6 7">JBTF-M23</strain>
    </source>
</reference>
<dbReference type="InterPro" id="IPR005119">
    <property type="entry name" value="LysR_subst-bd"/>
</dbReference>
<evidence type="ECO:0000256" key="3">
    <source>
        <dbReference type="ARBA" id="ARBA00023125"/>
    </source>
</evidence>
<accession>A0A849VCZ2</accession>
<dbReference type="Gene3D" id="1.10.10.10">
    <property type="entry name" value="Winged helix-like DNA-binding domain superfamily/Winged helix DNA-binding domain"/>
    <property type="match status" value="1"/>
</dbReference>
<evidence type="ECO:0000259" key="5">
    <source>
        <dbReference type="PROSITE" id="PS50931"/>
    </source>
</evidence>
<dbReference type="InterPro" id="IPR036388">
    <property type="entry name" value="WH-like_DNA-bd_sf"/>
</dbReference>
<dbReference type="Pfam" id="PF00126">
    <property type="entry name" value="HTH_1"/>
    <property type="match status" value="1"/>
</dbReference>
<protein>
    <submittedName>
        <fullName evidence="6">LysR family transcriptional regulator</fullName>
    </submittedName>
</protein>
<comment type="caution">
    <text evidence="6">The sequence shown here is derived from an EMBL/GenBank/DDBJ whole genome shotgun (WGS) entry which is preliminary data.</text>
</comment>
<dbReference type="Gene3D" id="3.40.190.290">
    <property type="match status" value="1"/>
</dbReference>
<dbReference type="Proteomes" id="UP000586305">
    <property type="component" value="Unassembled WGS sequence"/>
</dbReference>
<evidence type="ECO:0000313" key="7">
    <source>
        <dbReference type="Proteomes" id="UP000586305"/>
    </source>
</evidence>
<sequence length="290" mass="32448">MDWNSLKVLSLVARHGSISSAAKALNINYSTAFRRIEALEKSVGGQLFQRAAKGYVPTPLAEEMLTFAKQMLQSAENIERHIVGKEFQPKGVVKITAPYNIANRCLPTVIERINSAYPEITFEILASNESLNLNSRVADIAIRATDSPPEHLIGKKVSAIPWGMFVSDCFFEKYSAQPSLETLGQYPLIGGTGAMLNLAAFSWLEKHHSEAITIRCDELTSMSYFAQQGLGIAFLPIDQSRSQIQQLDLFKPAKVSDIWLLMHPDLRNTKRVRIVFDYLAEFFQSSEFLS</sequence>
<comment type="similarity">
    <text evidence="1">Belongs to the LysR transcriptional regulatory family.</text>
</comment>
<organism evidence="6 7">
    <name type="scientific">Pseudoalteromonas caenipelagi</name>
    <dbReference type="NCBI Taxonomy" id="2726988"/>
    <lineage>
        <taxon>Bacteria</taxon>
        <taxon>Pseudomonadati</taxon>
        <taxon>Pseudomonadota</taxon>
        <taxon>Gammaproteobacteria</taxon>
        <taxon>Alteromonadales</taxon>
        <taxon>Pseudoalteromonadaceae</taxon>
        <taxon>Pseudoalteromonas</taxon>
    </lineage>
</organism>
<proteinExistence type="inferred from homology"/>